<dbReference type="EC" id="4.1.1.81" evidence="4"/>
<sequence>MRDHGGNLDAARGRYGEGEWIDLSTGINRVPYPLPAIPAAAWQALPDRAAMAGLIRAAQAAYATGAAVLPVAGAQAAIQMIPRAFPVGLARVLGPTYNEHAAGLRAAGWRVEEVGELSALAGADLAVVVNPNNPDGRCHAPEALRRLAGQVGRLVVDESFADPVPELSLASAPGRALVLRSFGKFYGLAGVRLGFVLGDEAAIATLAAMAGPWPVSGPAIAIGCAALADRDWAAASIARLQDDARRLDGLAAGAGWQLVGGGHLFRLYDTPDAAAAQELLARRHIWSRIFPWHGRWLRLGLPAPGEWARIEAALRR</sequence>
<dbReference type="InterPro" id="IPR015424">
    <property type="entry name" value="PyrdxlP-dep_Trfase"/>
</dbReference>
<protein>
    <recommendedName>
        <fullName evidence="4">threonine-phosphate decarboxylase</fullName>
        <ecNumber evidence="4">4.1.1.81</ecNumber>
    </recommendedName>
    <alternativeName>
        <fullName evidence="8">L-threonine-O-3-phosphate decarboxylase</fullName>
    </alternativeName>
</protein>
<feature type="domain" description="Aminotransferase class I/classII large" evidence="10">
    <location>
        <begin position="54"/>
        <end position="315"/>
    </location>
</feature>
<keyword evidence="5" id="KW-0169">Cobalamin biosynthesis</keyword>
<proteinExistence type="predicted"/>
<dbReference type="Gene3D" id="3.40.640.10">
    <property type="entry name" value="Type I PLP-dependent aspartate aminotransferase-like (Major domain)"/>
    <property type="match status" value="1"/>
</dbReference>
<dbReference type="CDD" id="cd00609">
    <property type="entry name" value="AAT_like"/>
    <property type="match status" value="1"/>
</dbReference>
<evidence type="ECO:0000256" key="9">
    <source>
        <dbReference type="ARBA" id="ARBA00048531"/>
    </source>
</evidence>
<dbReference type="InterPro" id="IPR004839">
    <property type="entry name" value="Aminotransferase_I/II_large"/>
</dbReference>
<evidence type="ECO:0000256" key="5">
    <source>
        <dbReference type="ARBA" id="ARBA00022573"/>
    </source>
</evidence>
<dbReference type="PANTHER" id="PTHR42885:SF1">
    <property type="entry name" value="THREONINE-PHOSPHATE DECARBOXYLASE"/>
    <property type="match status" value="1"/>
</dbReference>
<evidence type="ECO:0000256" key="6">
    <source>
        <dbReference type="ARBA" id="ARBA00022898"/>
    </source>
</evidence>
<dbReference type="AlphaFoldDB" id="A0A1M7GZV5"/>
<dbReference type="Pfam" id="PF00155">
    <property type="entry name" value="Aminotran_1_2"/>
    <property type="match status" value="1"/>
</dbReference>
<dbReference type="PANTHER" id="PTHR42885">
    <property type="entry name" value="HISTIDINOL-PHOSPHATE AMINOTRANSFERASE-RELATED"/>
    <property type="match status" value="1"/>
</dbReference>
<keyword evidence="6" id="KW-0663">Pyridoxal phosphate</keyword>
<dbReference type="UniPathway" id="UPA00148"/>
<dbReference type="NCBIfam" id="TIGR01140">
    <property type="entry name" value="L_thr_O3P_dcar"/>
    <property type="match status" value="1"/>
</dbReference>
<evidence type="ECO:0000256" key="1">
    <source>
        <dbReference type="ARBA" id="ARBA00001933"/>
    </source>
</evidence>
<dbReference type="RefSeq" id="WP_073066165.1">
    <property type="nucleotide sequence ID" value="NZ_FRCK01000005.1"/>
</dbReference>
<keyword evidence="7" id="KW-0456">Lyase</keyword>
<dbReference type="GO" id="GO:0048472">
    <property type="term" value="F:threonine-phosphate decarboxylase activity"/>
    <property type="evidence" value="ECO:0007669"/>
    <property type="project" value="UniProtKB-EC"/>
</dbReference>
<keyword evidence="12" id="KW-1185">Reference proteome</keyword>
<dbReference type="InterPro" id="IPR015422">
    <property type="entry name" value="PyrdxlP-dep_Trfase_small"/>
</dbReference>
<evidence type="ECO:0000313" key="12">
    <source>
        <dbReference type="Proteomes" id="UP000184444"/>
    </source>
</evidence>
<name>A0A1M7GZV5_9RHOB</name>
<dbReference type="GO" id="GO:0009236">
    <property type="term" value="P:cobalamin biosynthetic process"/>
    <property type="evidence" value="ECO:0007669"/>
    <property type="project" value="UniProtKB-UniPathway"/>
</dbReference>
<evidence type="ECO:0000256" key="7">
    <source>
        <dbReference type="ARBA" id="ARBA00023239"/>
    </source>
</evidence>
<comment type="cofactor">
    <cofactor evidence="1">
        <name>pyridoxal 5'-phosphate</name>
        <dbReference type="ChEBI" id="CHEBI:597326"/>
    </cofactor>
</comment>
<evidence type="ECO:0000259" key="10">
    <source>
        <dbReference type="Pfam" id="PF00155"/>
    </source>
</evidence>
<gene>
    <name evidence="11" type="ORF">SAMN05444389_10564</name>
</gene>
<comment type="pathway">
    <text evidence="3">Cofactor biosynthesis; adenosylcobalamin biosynthesis.</text>
</comment>
<reference evidence="12" key="1">
    <citation type="submission" date="2016-11" db="EMBL/GenBank/DDBJ databases">
        <authorList>
            <person name="Varghese N."/>
            <person name="Submissions S."/>
        </authorList>
    </citation>
    <scope>NUCLEOTIDE SEQUENCE [LARGE SCALE GENOMIC DNA]</scope>
    <source>
        <strain evidence="12">DSM 6637</strain>
    </source>
</reference>
<evidence type="ECO:0000256" key="2">
    <source>
        <dbReference type="ARBA" id="ARBA00003444"/>
    </source>
</evidence>
<organism evidence="11 12">
    <name type="scientific">Paracoccus solventivorans</name>
    <dbReference type="NCBI Taxonomy" id="53463"/>
    <lineage>
        <taxon>Bacteria</taxon>
        <taxon>Pseudomonadati</taxon>
        <taxon>Pseudomonadota</taxon>
        <taxon>Alphaproteobacteria</taxon>
        <taxon>Rhodobacterales</taxon>
        <taxon>Paracoccaceae</taxon>
        <taxon>Paracoccus</taxon>
    </lineage>
</organism>
<dbReference type="InterPro" id="IPR015421">
    <property type="entry name" value="PyrdxlP-dep_Trfase_major"/>
</dbReference>
<accession>A0A1M7GZV5</accession>
<comment type="catalytic activity">
    <reaction evidence="9">
        <text>O-phospho-L-threonine + H(+) = (R)-1-aminopropan-2-yl phosphate + CO2</text>
        <dbReference type="Rhea" id="RHEA:11492"/>
        <dbReference type="ChEBI" id="CHEBI:15378"/>
        <dbReference type="ChEBI" id="CHEBI:16526"/>
        <dbReference type="ChEBI" id="CHEBI:58563"/>
        <dbReference type="ChEBI" id="CHEBI:58675"/>
        <dbReference type="EC" id="4.1.1.81"/>
    </reaction>
</comment>
<dbReference type="EMBL" id="FRCK01000005">
    <property type="protein sequence ID" value="SHM21673.1"/>
    <property type="molecule type" value="Genomic_DNA"/>
</dbReference>
<dbReference type="InterPro" id="IPR005860">
    <property type="entry name" value="CobD"/>
</dbReference>
<comment type="function">
    <text evidence="2">Decarboxylates L-threonine-O-3-phosphate to yield (R)-1-amino-2-propanol O-2-phosphate, the precursor for the linkage between the nucleotide loop and the corrin ring in cobalamin.</text>
</comment>
<dbReference type="SUPFAM" id="SSF53383">
    <property type="entry name" value="PLP-dependent transferases"/>
    <property type="match status" value="1"/>
</dbReference>
<evidence type="ECO:0000256" key="8">
    <source>
        <dbReference type="ARBA" id="ARBA00029996"/>
    </source>
</evidence>
<evidence type="ECO:0000256" key="3">
    <source>
        <dbReference type="ARBA" id="ARBA00004953"/>
    </source>
</evidence>
<evidence type="ECO:0000256" key="4">
    <source>
        <dbReference type="ARBA" id="ARBA00012285"/>
    </source>
</evidence>
<dbReference type="GO" id="GO:0030170">
    <property type="term" value="F:pyridoxal phosphate binding"/>
    <property type="evidence" value="ECO:0007669"/>
    <property type="project" value="InterPro"/>
</dbReference>
<evidence type="ECO:0000313" key="11">
    <source>
        <dbReference type="EMBL" id="SHM21673.1"/>
    </source>
</evidence>
<dbReference type="Proteomes" id="UP000184444">
    <property type="component" value="Unassembled WGS sequence"/>
</dbReference>
<dbReference type="Gene3D" id="3.90.1150.10">
    <property type="entry name" value="Aspartate Aminotransferase, domain 1"/>
    <property type="match status" value="1"/>
</dbReference>
<dbReference type="STRING" id="53463.SAMN05444389_10564"/>
<dbReference type="OrthoDB" id="9799304at2"/>